<organism evidence="1 2">
    <name type="scientific">Uruburuella testudinis</name>
    <dbReference type="NCBI Taxonomy" id="1282863"/>
    <lineage>
        <taxon>Bacteria</taxon>
        <taxon>Pseudomonadati</taxon>
        <taxon>Pseudomonadota</taxon>
        <taxon>Betaproteobacteria</taxon>
        <taxon>Neisseriales</taxon>
        <taxon>Neisseriaceae</taxon>
        <taxon>Uruburuella</taxon>
    </lineage>
</organism>
<evidence type="ECO:0000313" key="1">
    <source>
        <dbReference type="EMBL" id="UOO82784.1"/>
    </source>
</evidence>
<reference evidence="1 2" key="1">
    <citation type="journal article" date="2022" name="Res Sq">
        <title>Evolution of multicellular longitudinally dividing oral cavity symbionts (Neisseriaceae).</title>
        <authorList>
            <person name="Nyongesa S."/>
            <person name="Weber P."/>
            <person name="Bernet E."/>
            <person name="Pullido F."/>
            <person name="Nieckarz M."/>
            <person name="Delaby M."/>
            <person name="Nieves C."/>
            <person name="Viehboeck T."/>
            <person name="Krause N."/>
            <person name="Rivera-Millot A."/>
            <person name="Nakamura A."/>
            <person name="Vischer N."/>
            <person name="VanNieuwenhze M."/>
            <person name="Brun Y."/>
            <person name="Cava F."/>
            <person name="Bulgheresi S."/>
            <person name="Veyrier F."/>
        </authorList>
    </citation>
    <scope>NUCLEOTIDE SEQUENCE [LARGE SCALE GENOMIC DNA]</scope>
    <source>
        <strain evidence="1 2">CCUG 63373m</strain>
    </source>
</reference>
<dbReference type="EMBL" id="CP091508">
    <property type="protein sequence ID" value="UOO82784.1"/>
    <property type="molecule type" value="Genomic_DNA"/>
</dbReference>
<proteinExistence type="predicted"/>
<protein>
    <recommendedName>
        <fullName evidence="3">Transposase</fullName>
    </recommendedName>
</protein>
<name>A0ABY4DVP5_9NEIS</name>
<gene>
    <name evidence="1" type="ORF">LVJ83_04780</name>
</gene>
<accession>A0ABY4DVP5</accession>
<evidence type="ECO:0008006" key="3">
    <source>
        <dbReference type="Google" id="ProtNLM"/>
    </source>
</evidence>
<keyword evidence="2" id="KW-1185">Reference proteome</keyword>
<dbReference type="RefSeq" id="WP_244786838.1">
    <property type="nucleotide sequence ID" value="NZ_CP091508.1"/>
</dbReference>
<evidence type="ECO:0000313" key="2">
    <source>
        <dbReference type="Proteomes" id="UP000829817"/>
    </source>
</evidence>
<sequence>MRVERDYSRIRAGVSRHQSGHLVCELSGTNGVLLLTLVAHSKQMGVEEVVQTALRCLSQKDLRKAV</sequence>
<dbReference type="Proteomes" id="UP000829817">
    <property type="component" value="Chromosome"/>
</dbReference>